<dbReference type="EMBL" id="JAROKS010000021">
    <property type="protein sequence ID" value="KAK1790749.1"/>
    <property type="molecule type" value="Genomic_DNA"/>
</dbReference>
<organism evidence="2 3">
    <name type="scientific">Electrophorus voltai</name>
    <dbReference type="NCBI Taxonomy" id="2609070"/>
    <lineage>
        <taxon>Eukaryota</taxon>
        <taxon>Metazoa</taxon>
        <taxon>Chordata</taxon>
        <taxon>Craniata</taxon>
        <taxon>Vertebrata</taxon>
        <taxon>Euteleostomi</taxon>
        <taxon>Actinopterygii</taxon>
        <taxon>Neopterygii</taxon>
        <taxon>Teleostei</taxon>
        <taxon>Ostariophysi</taxon>
        <taxon>Gymnotiformes</taxon>
        <taxon>Gymnotoidei</taxon>
        <taxon>Gymnotidae</taxon>
        <taxon>Electrophorus</taxon>
    </lineage>
</organism>
<feature type="compositionally biased region" description="Basic and acidic residues" evidence="1">
    <location>
        <begin position="106"/>
        <end position="127"/>
    </location>
</feature>
<comment type="caution">
    <text evidence="2">The sequence shown here is derived from an EMBL/GenBank/DDBJ whole genome shotgun (WGS) entry which is preliminary data.</text>
</comment>
<keyword evidence="3" id="KW-1185">Reference proteome</keyword>
<evidence type="ECO:0000256" key="1">
    <source>
        <dbReference type="SAM" id="MobiDB-lite"/>
    </source>
</evidence>
<gene>
    <name evidence="2" type="ORF">P4O66_014612</name>
</gene>
<dbReference type="Proteomes" id="UP001239994">
    <property type="component" value="Unassembled WGS sequence"/>
</dbReference>
<dbReference type="AlphaFoldDB" id="A0AAD8Z3A7"/>
<evidence type="ECO:0000313" key="2">
    <source>
        <dbReference type="EMBL" id="KAK1790749.1"/>
    </source>
</evidence>
<feature type="region of interest" description="Disordered" evidence="1">
    <location>
        <begin position="64"/>
        <end position="135"/>
    </location>
</feature>
<name>A0AAD8Z3A7_9TELE</name>
<evidence type="ECO:0000313" key="3">
    <source>
        <dbReference type="Proteomes" id="UP001239994"/>
    </source>
</evidence>
<feature type="compositionally biased region" description="Pro residues" evidence="1">
    <location>
        <begin position="86"/>
        <end position="97"/>
    </location>
</feature>
<proteinExistence type="predicted"/>
<sequence>MLCYSSPLRSDWSAARCLLLTVVSEREGERDREGGRETTEHFKKLGQDLELYYEAASQGEFAELRRHSGLAKHPASEGAPIAPSTAPNPTPPQPPPSTALVQGCAARDHWGMSERRPPRPRAPDRAHVPAAAAPL</sequence>
<reference evidence="2" key="1">
    <citation type="submission" date="2023-03" db="EMBL/GenBank/DDBJ databases">
        <title>Electrophorus voltai genome.</title>
        <authorList>
            <person name="Bian C."/>
        </authorList>
    </citation>
    <scope>NUCLEOTIDE SEQUENCE</scope>
    <source>
        <strain evidence="2">CB-2022</strain>
        <tissue evidence="2">Muscle</tissue>
    </source>
</reference>
<protein>
    <submittedName>
        <fullName evidence="2">Uncharacterized protein</fullName>
    </submittedName>
</protein>
<accession>A0AAD8Z3A7</accession>